<dbReference type="Proteomes" id="UP000183385">
    <property type="component" value="Unassembled WGS sequence"/>
</dbReference>
<accession>A0AAQ1HP98</accession>
<sequence>MVIKSRDCKARQHSDQMRCDACGLARDVCDPEPPSCCKDVTEAAAQQRRETGSQAIEKIRQALAATTEAQVVQPLPLRELPLKWLPAFGLAECLMHVNWTSMPEASYAHVKSVHSQIGTPGRIYTFFTKTGTPVIEVEVFDDYDSRRCSVRHYVGPGFGEWQCL</sequence>
<dbReference type="AlphaFoldDB" id="A0AAQ1HP98"/>
<evidence type="ECO:0000313" key="1">
    <source>
        <dbReference type="EMBL" id="SFD07464.1"/>
    </source>
</evidence>
<name>A0AAQ1HP98_9PSED</name>
<keyword evidence="2" id="KW-1185">Reference proteome</keyword>
<gene>
    <name evidence="1" type="ORF">SAMN05216577_11618</name>
</gene>
<dbReference type="EMBL" id="FOLS01000016">
    <property type="protein sequence ID" value="SFD07464.1"/>
    <property type="molecule type" value="Genomic_DNA"/>
</dbReference>
<dbReference type="RefSeq" id="WP_074980954.1">
    <property type="nucleotide sequence ID" value="NZ_FOLS01000016.1"/>
</dbReference>
<proteinExistence type="predicted"/>
<reference evidence="1 2" key="1">
    <citation type="submission" date="2016-10" db="EMBL/GenBank/DDBJ databases">
        <authorList>
            <person name="Varghese N."/>
            <person name="Submissions S."/>
        </authorList>
    </citation>
    <scope>NUCLEOTIDE SEQUENCE [LARGE SCALE GENOMIC DNA]</scope>
    <source>
        <strain evidence="1 2">LMG 18378</strain>
    </source>
</reference>
<comment type="caution">
    <text evidence="1">The sequence shown here is derived from an EMBL/GenBank/DDBJ whole genome shotgun (WGS) entry which is preliminary data.</text>
</comment>
<evidence type="ECO:0000313" key="2">
    <source>
        <dbReference type="Proteomes" id="UP000183385"/>
    </source>
</evidence>
<protein>
    <submittedName>
        <fullName evidence="1">Uncharacterized protein</fullName>
    </submittedName>
</protein>
<organism evidence="1 2">
    <name type="scientific">Pseudomonas citronellolis</name>
    <dbReference type="NCBI Taxonomy" id="53408"/>
    <lineage>
        <taxon>Bacteria</taxon>
        <taxon>Pseudomonadati</taxon>
        <taxon>Pseudomonadota</taxon>
        <taxon>Gammaproteobacteria</taxon>
        <taxon>Pseudomonadales</taxon>
        <taxon>Pseudomonadaceae</taxon>
        <taxon>Pseudomonas</taxon>
    </lineage>
</organism>